<dbReference type="EMBL" id="UYJE01004563">
    <property type="protein sequence ID" value="VDI29173.1"/>
    <property type="molecule type" value="Genomic_DNA"/>
</dbReference>
<dbReference type="InterPro" id="IPR012337">
    <property type="entry name" value="RNaseH-like_sf"/>
</dbReference>
<protein>
    <recommendedName>
        <fullName evidence="1">Integrase catalytic domain-containing protein</fullName>
    </recommendedName>
</protein>
<dbReference type="OrthoDB" id="10047254at2759"/>
<dbReference type="PANTHER" id="PTHR37984">
    <property type="entry name" value="PROTEIN CBG26694"/>
    <property type="match status" value="1"/>
</dbReference>
<reference evidence="2" key="1">
    <citation type="submission" date="2018-11" db="EMBL/GenBank/DDBJ databases">
        <authorList>
            <person name="Alioto T."/>
            <person name="Alioto T."/>
        </authorList>
    </citation>
    <scope>NUCLEOTIDE SEQUENCE</scope>
</reference>
<evidence type="ECO:0000259" key="1">
    <source>
        <dbReference type="PROSITE" id="PS50994"/>
    </source>
</evidence>
<dbReference type="Pfam" id="PF00665">
    <property type="entry name" value="rve"/>
    <property type="match status" value="1"/>
</dbReference>
<dbReference type="AlphaFoldDB" id="A0A8B6E651"/>
<dbReference type="PROSITE" id="PS50994">
    <property type="entry name" value="INTEGRASE"/>
    <property type="match status" value="1"/>
</dbReference>
<keyword evidence="3" id="KW-1185">Reference proteome</keyword>
<name>A0A8B6E651_MYTGA</name>
<dbReference type="PANTHER" id="PTHR37984:SF15">
    <property type="entry name" value="INTEGRASE CATALYTIC DOMAIN-CONTAINING PROTEIN"/>
    <property type="match status" value="1"/>
</dbReference>
<sequence length="166" mass="18866">MGPLPPSDKGNKYLLVIGDYFTKFIHAIPIRNQEEETVARNFVDNFITIIGEPMQVHTDQGANFGSRFFRELCRILDIDKTRTTVMRAQSDGMVERFMCPSTKRTGINIIMMAYRSSDHETTGVTSCQMMLGNAINHLVDLVLARALYKLDGLNYKPSADYLHELE</sequence>
<accession>A0A8B6E651</accession>
<organism evidence="2 3">
    <name type="scientific">Mytilus galloprovincialis</name>
    <name type="common">Mediterranean mussel</name>
    <dbReference type="NCBI Taxonomy" id="29158"/>
    <lineage>
        <taxon>Eukaryota</taxon>
        <taxon>Metazoa</taxon>
        <taxon>Spiralia</taxon>
        <taxon>Lophotrochozoa</taxon>
        <taxon>Mollusca</taxon>
        <taxon>Bivalvia</taxon>
        <taxon>Autobranchia</taxon>
        <taxon>Pteriomorphia</taxon>
        <taxon>Mytilida</taxon>
        <taxon>Mytiloidea</taxon>
        <taxon>Mytilidae</taxon>
        <taxon>Mytilinae</taxon>
        <taxon>Mytilus</taxon>
    </lineage>
</organism>
<evidence type="ECO:0000313" key="2">
    <source>
        <dbReference type="EMBL" id="VDI29173.1"/>
    </source>
</evidence>
<feature type="domain" description="Integrase catalytic" evidence="1">
    <location>
        <begin position="1"/>
        <end position="98"/>
    </location>
</feature>
<dbReference type="InterPro" id="IPR001584">
    <property type="entry name" value="Integrase_cat-core"/>
</dbReference>
<comment type="caution">
    <text evidence="2">The sequence shown here is derived from an EMBL/GenBank/DDBJ whole genome shotgun (WGS) entry which is preliminary data.</text>
</comment>
<dbReference type="Gene3D" id="3.30.420.10">
    <property type="entry name" value="Ribonuclease H-like superfamily/Ribonuclease H"/>
    <property type="match status" value="1"/>
</dbReference>
<evidence type="ECO:0000313" key="3">
    <source>
        <dbReference type="Proteomes" id="UP000596742"/>
    </source>
</evidence>
<dbReference type="SUPFAM" id="SSF53098">
    <property type="entry name" value="Ribonuclease H-like"/>
    <property type="match status" value="1"/>
</dbReference>
<dbReference type="GO" id="GO:0003676">
    <property type="term" value="F:nucleic acid binding"/>
    <property type="evidence" value="ECO:0007669"/>
    <property type="project" value="InterPro"/>
</dbReference>
<proteinExistence type="predicted"/>
<dbReference type="GO" id="GO:0015074">
    <property type="term" value="P:DNA integration"/>
    <property type="evidence" value="ECO:0007669"/>
    <property type="project" value="InterPro"/>
</dbReference>
<dbReference type="Proteomes" id="UP000596742">
    <property type="component" value="Unassembled WGS sequence"/>
</dbReference>
<dbReference type="InterPro" id="IPR036397">
    <property type="entry name" value="RNaseH_sf"/>
</dbReference>
<gene>
    <name evidence="2" type="ORF">MGAL_10B093843</name>
</gene>
<dbReference type="InterPro" id="IPR050951">
    <property type="entry name" value="Retrovirus_Pol_polyprotein"/>
</dbReference>